<dbReference type="Gene3D" id="3.30.2140.20">
    <property type="match status" value="1"/>
</dbReference>
<reference evidence="3" key="1">
    <citation type="journal article" date="2019" name="Int. J. Syst. Evol. Microbiol.">
        <title>The Global Catalogue of Microorganisms (GCM) 10K type strain sequencing project: providing services to taxonomists for standard genome sequencing and annotation.</title>
        <authorList>
            <consortium name="The Broad Institute Genomics Platform"/>
            <consortium name="The Broad Institute Genome Sequencing Center for Infectious Disease"/>
            <person name="Wu L."/>
            <person name="Ma J."/>
        </authorList>
    </citation>
    <scope>NUCLEOTIDE SEQUENCE [LARGE SCALE GENOMIC DNA]</scope>
    <source>
        <strain evidence="3">GH52</strain>
    </source>
</reference>
<dbReference type="RefSeq" id="WP_377769427.1">
    <property type="nucleotide sequence ID" value="NZ_JBHUHO010000005.1"/>
</dbReference>
<dbReference type="EMBL" id="JBHUHO010000005">
    <property type="protein sequence ID" value="MFD2114445.1"/>
    <property type="molecule type" value="Genomic_DNA"/>
</dbReference>
<sequence>MQEQPHLSVDDYLKRIGFTGSWRDEEDPPPKRRHRVLVVEAEGERWLCDVGVGGIVPQTPILLVEAEEQQQGDECYKLEQHPLYGWVLLERKRGDWKWLYSFTEEPQLAKDYVMASYWCEHSPASIFTQITMVAIRTADGRNTLHGDEFRIFTNDRVEVLVAQSSEQYEQFLAKYFGIIRH</sequence>
<name>A0ABW4YFF1_9BACL</name>
<comment type="similarity">
    <text evidence="1">Belongs to the arylamine N-acetyltransferase family.</text>
</comment>
<evidence type="ECO:0000313" key="3">
    <source>
        <dbReference type="Proteomes" id="UP001597362"/>
    </source>
</evidence>
<keyword evidence="3" id="KW-1185">Reference proteome</keyword>
<dbReference type="Pfam" id="PF00797">
    <property type="entry name" value="Acetyltransf_2"/>
    <property type="match status" value="1"/>
</dbReference>
<accession>A0ABW4YFF1</accession>
<dbReference type="PANTHER" id="PTHR11786">
    <property type="entry name" value="N-HYDROXYARYLAMINE O-ACETYLTRANSFERASE"/>
    <property type="match status" value="1"/>
</dbReference>
<organism evidence="2 3">
    <name type="scientific">Paenibacillus yanchengensis</name>
    <dbReference type="NCBI Taxonomy" id="2035833"/>
    <lineage>
        <taxon>Bacteria</taxon>
        <taxon>Bacillati</taxon>
        <taxon>Bacillota</taxon>
        <taxon>Bacilli</taxon>
        <taxon>Bacillales</taxon>
        <taxon>Paenibacillaceae</taxon>
        <taxon>Paenibacillus</taxon>
    </lineage>
</organism>
<dbReference type="InterPro" id="IPR038765">
    <property type="entry name" value="Papain-like_cys_pep_sf"/>
</dbReference>
<proteinExistence type="inferred from homology"/>
<dbReference type="InterPro" id="IPR001447">
    <property type="entry name" value="Arylamine_N-AcTrfase"/>
</dbReference>
<evidence type="ECO:0000313" key="2">
    <source>
        <dbReference type="EMBL" id="MFD2114445.1"/>
    </source>
</evidence>
<dbReference type="SUPFAM" id="SSF54001">
    <property type="entry name" value="Cysteine proteinases"/>
    <property type="match status" value="1"/>
</dbReference>
<evidence type="ECO:0000256" key="1">
    <source>
        <dbReference type="ARBA" id="ARBA00006547"/>
    </source>
</evidence>
<dbReference type="InterPro" id="IPR053710">
    <property type="entry name" value="Arylamine_NAT_domain_sf"/>
</dbReference>
<dbReference type="PANTHER" id="PTHR11786:SF0">
    <property type="entry name" value="ARYLAMINE N-ACETYLTRANSFERASE 4-RELATED"/>
    <property type="match status" value="1"/>
</dbReference>
<protein>
    <submittedName>
        <fullName evidence="2">Arylamine N-acetyltransferase</fullName>
    </submittedName>
</protein>
<gene>
    <name evidence="2" type="ORF">ACFSJH_01580</name>
</gene>
<comment type="caution">
    <text evidence="2">The sequence shown here is derived from an EMBL/GenBank/DDBJ whole genome shotgun (WGS) entry which is preliminary data.</text>
</comment>
<dbReference type="Proteomes" id="UP001597362">
    <property type="component" value="Unassembled WGS sequence"/>
</dbReference>